<dbReference type="PROSITE" id="PS51257">
    <property type="entry name" value="PROKAR_LIPOPROTEIN"/>
    <property type="match status" value="1"/>
</dbReference>
<evidence type="ECO:0000313" key="3">
    <source>
        <dbReference type="Proteomes" id="UP001595814"/>
    </source>
</evidence>
<keyword evidence="3" id="KW-1185">Reference proteome</keyword>
<dbReference type="InterPro" id="IPR004843">
    <property type="entry name" value="Calcineurin-like_PHP"/>
</dbReference>
<feature type="domain" description="Calcineurin-like phosphoesterase" evidence="1">
    <location>
        <begin position="34"/>
        <end position="154"/>
    </location>
</feature>
<gene>
    <name evidence="2" type="ORF">ACFOUT_07355</name>
</gene>
<dbReference type="RefSeq" id="WP_225621091.1">
    <property type="nucleotide sequence ID" value="NZ_JACYFJ010000001.1"/>
</dbReference>
<dbReference type="Proteomes" id="UP001595814">
    <property type="component" value="Unassembled WGS sequence"/>
</dbReference>
<sequence length="632" mass="72210">MSKQLMRLNKHFSIILLLIFLSCKKENHPNQENFRIAFISDVHLLDVRGTLEGIGYSGIDNPKTGEKALIRTMEAQLHSTRLFNENYFAFKEALDDVVKRGIKLVALPGDFSDDGQPINVRGLNKILNEYTKKHGITFFITTGNHDPTSPFGEEAGKKDFMGPQGQRQPIMSSEGLHKPQSGELPVLISEDIKEMGYEEIVNELSQHGFFPMESYTYWETPFSKYSYDTYSFSEIKKNSSLENRTYQITEGSTPQPDVSYLVEPVEGLWLVAIDANVYVPKEDGLHFHGASIGYNQVIEYKKHLVDWVARIVQKAKKHGKEVVAFSHYPMIDFNDGASSTMKQLFGDRALQAHRIPKKEVAQLFADAGLQIHIGGHMHINDSGIITTEKGNTLANIQAPSLAAYQPAYKILEKKTGPFWDVKTVVLDKVKNYDEFFELYDREHNHLTQSKSSNIWNKDVLEAEDYLDFTDFHLQELVRLRFLPSEWPEKLKSLLLENSGMDLLVLSHLKSKIIPEAFKTTEAWQTASKEAQEQLSSSNLSKTDFTHWTGLDWITDFYRLRSGDELAQQSIPDNRISTYRLIIQNLANNDTDNLTQLKEFGQIFEYQLHSEPSGNFTIDLQKKMLIPHKTISD</sequence>
<dbReference type="SUPFAM" id="SSF56300">
    <property type="entry name" value="Metallo-dependent phosphatases"/>
    <property type="match status" value="1"/>
</dbReference>
<proteinExistence type="predicted"/>
<accession>A0ABV8JNM1</accession>
<protein>
    <submittedName>
        <fullName evidence="2">Metallophosphoesterase</fullName>
    </submittedName>
</protein>
<dbReference type="Gene3D" id="3.60.21.10">
    <property type="match status" value="2"/>
</dbReference>
<reference evidence="3" key="1">
    <citation type="journal article" date="2019" name="Int. J. Syst. Evol. Microbiol.">
        <title>The Global Catalogue of Microorganisms (GCM) 10K type strain sequencing project: providing services to taxonomists for standard genome sequencing and annotation.</title>
        <authorList>
            <consortium name="The Broad Institute Genomics Platform"/>
            <consortium name="The Broad Institute Genome Sequencing Center for Infectious Disease"/>
            <person name="Wu L."/>
            <person name="Ma J."/>
        </authorList>
    </citation>
    <scope>NUCLEOTIDE SEQUENCE [LARGE SCALE GENOMIC DNA]</scope>
    <source>
        <strain evidence="3">CECT 7477</strain>
    </source>
</reference>
<dbReference type="InterPro" id="IPR029052">
    <property type="entry name" value="Metallo-depent_PP-like"/>
</dbReference>
<organism evidence="2 3">
    <name type="scientific">Euzebyella saccharophila</name>
    <dbReference type="NCBI Taxonomy" id="679664"/>
    <lineage>
        <taxon>Bacteria</taxon>
        <taxon>Pseudomonadati</taxon>
        <taxon>Bacteroidota</taxon>
        <taxon>Flavobacteriia</taxon>
        <taxon>Flavobacteriales</taxon>
        <taxon>Flavobacteriaceae</taxon>
        <taxon>Euzebyella</taxon>
    </lineage>
</organism>
<comment type="caution">
    <text evidence="2">The sequence shown here is derived from an EMBL/GenBank/DDBJ whole genome shotgun (WGS) entry which is preliminary data.</text>
</comment>
<dbReference type="Pfam" id="PF00149">
    <property type="entry name" value="Metallophos"/>
    <property type="match status" value="1"/>
</dbReference>
<evidence type="ECO:0000259" key="1">
    <source>
        <dbReference type="Pfam" id="PF00149"/>
    </source>
</evidence>
<evidence type="ECO:0000313" key="2">
    <source>
        <dbReference type="EMBL" id="MFC4095686.1"/>
    </source>
</evidence>
<dbReference type="EMBL" id="JBHSAW010000004">
    <property type="protein sequence ID" value="MFC4095686.1"/>
    <property type="molecule type" value="Genomic_DNA"/>
</dbReference>
<name>A0ABV8JNM1_9FLAO</name>